<feature type="transmembrane region" description="Helical" evidence="1">
    <location>
        <begin position="662"/>
        <end position="685"/>
    </location>
</feature>
<dbReference type="GO" id="GO:0009060">
    <property type="term" value="P:aerobic respiration"/>
    <property type="evidence" value="ECO:0007669"/>
    <property type="project" value="InterPro"/>
</dbReference>
<evidence type="ECO:0000313" key="3">
    <source>
        <dbReference type="EMBL" id="RLQ21058.1"/>
    </source>
</evidence>
<dbReference type="InterPro" id="IPR000883">
    <property type="entry name" value="Cyt_C_Oxase_1"/>
</dbReference>
<accession>A0A3L7DU08</accession>
<dbReference type="PANTHER" id="PTHR10422:SF38">
    <property type="entry name" value="CYTOCHROME B SUBUNIT OF NITRIC OXIDE REDUCTASE"/>
    <property type="match status" value="1"/>
</dbReference>
<feature type="transmembrane region" description="Helical" evidence="1">
    <location>
        <begin position="749"/>
        <end position="770"/>
    </location>
</feature>
<feature type="domain" description="Nitric oxide reductase subunit B cytochrome c-like" evidence="2">
    <location>
        <begin position="65"/>
        <end position="234"/>
    </location>
</feature>
<dbReference type="GO" id="GO:0004129">
    <property type="term" value="F:cytochrome-c oxidase activity"/>
    <property type="evidence" value="ECO:0007669"/>
    <property type="project" value="InterPro"/>
</dbReference>
<feature type="transmembrane region" description="Helical" evidence="1">
    <location>
        <begin position="247"/>
        <end position="268"/>
    </location>
</feature>
<keyword evidence="4" id="KW-1185">Reference proteome</keyword>
<dbReference type="Proteomes" id="UP000265509">
    <property type="component" value="Unassembled WGS sequence"/>
</dbReference>
<dbReference type="GO" id="GO:0020037">
    <property type="term" value="F:heme binding"/>
    <property type="evidence" value="ECO:0007669"/>
    <property type="project" value="InterPro"/>
</dbReference>
<dbReference type="InterPro" id="IPR054309">
    <property type="entry name" value="NorB_cytochrome_c-like"/>
</dbReference>
<organism evidence="3 4">
    <name type="scientific">Seongchinamella sediminis</name>
    <dbReference type="NCBI Taxonomy" id="2283635"/>
    <lineage>
        <taxon>Bacteria</taxon>
        <taxon>Pseudomonadati</taxon>
        <taxon>Pseudomonadota</taxon>
        <taxon>Gammaproteobacteria</taxon>
        <taxon>Cellvibrionales</taxon>
        <taxon>Halieaceae</taxon>
        <taxon>Seongchinamella</taxon>
    </lineage>
</organism>
<feature type="transmembrane region" description="Helical" evidence="1">
    <location>
        <begin position="33"/>
        <end position="52"/>
    </location>
</feature>
<protein>
    <submittedName>
        <fullName evidence="3">Nitric-oxide reductase</fullName>
    </submittedName>
</protein>
<evidence type="ECO:0000313" key="4">
    <source>
        <dbReference type="Proteomes" id="UP000265509"/>
    </source>
</evidence>
<keyword evidence="1" id="KW-0472">Membrane</keyword>
<dbReference type="EMBL" id="QRAN01000016">
    <property type="protein sequence ID" value="RLQ21058.1"/>
    <property type="molecule type" value="Genomic_DNA"/>
</dbReference>
<keyword evidence="1" id="KW-0812">Transmembrane</keyword>
<feature type="transmembrane region" description="Helical" evidence="1">
    <location>
        <begin position="620"/>
        <end position="642"/>
    </location>
</feature>
<evidence type="ECO:0000259" key="2">
    <source>
        <dbReference type="Pfam" id="PF22085"/>
    </source>
</evidence>
<proteinExistence type="predicted"/>
<feature type="transmembrane region" description="Helical" evidence="1">
    <location>
        <begin position="566"/>
        <end position="588"/>
    </location>
</feature>
<evidence type="ECO:0000256" key="1">
    <source>
        <dbReference type="SAM" id="Phobius"/>
    </source>
</evidence>
<feature type="transmembrane region" description="Helical" evidence="1">
    <location>
        <begin position="353"/>
        <end position="375"/>
    </location>
</feature>
<dbReference type="InterPro" id="IPR036927">
    <property type="entry name" value="Cyt_c_oxase-like_su1_sf"/>
</dbReference>
<reference evidence="3 4" key="1">
    <citation type="submission" date="2018-07" db="EMBL/GenBank/DDBJ databases">
        <title>Halioglobus sp. genome submission.</title>
        <authorList>
            <person name="Ye M.-Q."/>
            <person name="Du Z.-J."/>
        </authorList>
    </citation>
    <scope>NUCLEOTIDE SEQUENCE [LARGE SCALE GENOMIC DNA]</scope>
    <source>
        <strain evidence="3 4">U0301</strain>
    </source>
</reference>
<dbReference type="GO" id="GO:0016020">
    <property type="term" value="C:membrane"/>
    <property type="evidence" value="ECO:0007669"/>
    <property type="project" value="InterPro"/>
</dbReference>
<sequence length="787" mass="89170">MTGRSPRMSASSNRKTRKPVPVWQKWVMTPGNWWLPLLFVTFTGVGSLLFVGSRTYTDAPPRVDMVTDDGRVIISERNIINGQVIFLQRALMEFGSMFGDGAGRGPDFTADALHQVSSAMQRFYRQQLQADQREQAGDFARDAVRSRVQRELKQNRHDAATAQITLSLAQVYAFEQLKQHYRDLLLKQHRNELPELQDLSAESMHDLAAFFFWGAWVSAAERPGASYSYTNNWPFDPDAGNTAPEPVLFWSVIGTLGLMLGLGAVLFLHGRFAELVGWKSSVRKPEPNTLQQMQEYQPIRLQLATYKFFWIAALLFLMQVFAGVLTVHNFLGLNTLFGWNVSEWLPLTVVRSWHLQLALLWITACWIGASIFLLATFSGSEIRGQLLLTNILFCLIVFMTLGNLIGILLAPTGILGSAWNLLGNQGWEFVEMGKLWQALLMLVLLLWALILFRGIAPAWKKRRAWQLPNWLLYTVTAVSLLFLSGFVATPETNFVIADFWRWAVIHMWVEAFFEVFATILVAYFMYLMGFVSHQGASRVVYIAALLFLGSGLLGISHNFYWNAKPMATLAVGSIFSTLQVVPLILLTLEAWQFRKLPADSLVKQGVTRARYREHFGQSAAFLFLLGVNFWNFLGAGVFGFIINLPIVNYYEHGTYLTVNHGHAAFMGVYGNLSLAAMLFCARYLLPEHAWPPRLLRRAFWSLNIGLLLMVALDLFPVGFDQLRKVMEHGYWYARSDAYIQGKVFQTLTWARISGGLLFIFGGVLPVAWFMSSRMRHVKRPPGEHAIS</sequence>
<dbReference type="AlphaFoldDB" id="A0A3L7DU08"/>
<gene>
    <name evidence="3" type="ORF">DWB85_14265</name>
</gene>
<dbReference type="PANTHER" id="PTHR10422">
    <property type="entry name" value="CYTOCHROME C OXIDASE SUBUNIT 1"/>
    <property type="match status" value="1"/>
</dbReference>
<dbReference type="OrthoDB" id="9767153at2"/>
<dbReference type="SUPFAM" id="SSF81442">
    <property type="entry name" value="Cytochrome c oxidase subunit I-like"/>
    <property type="match status" value="1"/>
</dbReference>
<feature type="transmembrane region" description="Helical" evidence="1">
    <location>
        <begin position="435"/>
        <end position="455"/>
    </location>
</feature>
<name>A0A3L7DU08_9GAMM</name>
<keyword evidence="1" id="KW-1133">Transmembrane helix</keyword>
<feature type="transmembrane region" description="Helical" evidence="1">
    <location>
        <begin position="697"/>
        <end position="719"/>
    </location>
</feature>
<feature type="transmembrane region" description="Helical" evidence="1">
    <location>
        <begin position="308"/>
        <end position="333"/>
    </location>
</feature>
<dbReference type="Gene3D" id="1.20.210.10">
    <property type="entry name" value="Cytochrome c oxidase-like, subunit I domain"/>
    <property type="match status" value="1"/>
</dbReference>
<feature type="transmembrane region" description="Helical" evidence="1">
    <location>
        <begin position="539"/>
        <end position="560"/>
    </location>
</feature>
<feature type="transmembrane region" description="Helical" evidence="1">
    <location>
        <begin position="207"/>
        <end position="227"/>
    </location>
</feature>
<feature type="transmembrane region" description="Helical" evidence="1">
    <location>
        <begin position="467"/>
        <end position="487"/>
    </location>
</feature>
<feature type="transmembrane region" description="Helical" evidence="1">
    <location>
        <begin position="499"/>
        <end position="527"/>
    </location>
</feature>
<dbReference type="Pfam" id="PF22085">
    <property type="entry name" value="NorB_cytochrome_c-like"/>
    <property type="match status" value="1"/>
</dbReference>
<comment type="caution">
    <text evidence="3">The sequence shown here is derived from an EMBL/GenBank/DDBJ whole genome shotgun (WGS) entry which is preliminary data.</text>
</comment>
<dbReference type="Pfam" id="PF00115">
    <property type="entry name" value="COX1"/>
    <property type="match status" value="1"/>
</dbReference>
<feature type="transmembrane region" description="Helical" evidence="1">
    <location>
        <begin position="387"/>
        <end position="415"/>
    </location>
</feature>